<evidence type="ECO:0000313" key="2">
    <source>
        <dbReference type="EMBL" id="MFC7200615.1"/>
    </source>
</evidence>
<dbReference type="Proteomes" id="UP001596447">
    <property type="component" value="Unassembled WGS sequence"/>
</dbReference>
<keyword evidence="3" id="KW-1185">Reference proteome</keyword>
<name>A0ABD5Z5X8_9EURY</name>
<protein>
    <submittedName>
        <fullName evidence="2">KEOPS complex subunit Pcc1</fullName>
    </submittedName>
</protein>
<dbReference type="RefSeq" id="WP_279527392.1">
    <property type="nucleotide sequence ID" value="NZ_CP122312.1"/>
</dbReference>
<comment type="similarity">
    <text evidence="1">Belongs to the CTAG/PCC1 family.</text>
</comment>
<dbReference type="NCBIfam" id="NF011470">
    <property type="entry name" value="PRK14887.1"/>
    <property type="match status" value="1"/>
</dbReference>
<evidence type="ECO:0000256" key="1">
    <source>
        <dbReference type="ARBA" id="ARBA00007073"/>
    </source>
</evidence>
<dbReference type="EMBL" id="JBHTAR010000011">
    <property type="protein sequence ID" value="MFC7200615.1"/>
    <property type="molecule type" value="Genomic_DNA"/>
</dbReference>
<dbReference type="Gene3D" id="3.30.310.50">
    <property type="entry name" value="Alpha-D-phosphohexomutase, C-terminal domain"/>
    <property type="match status" value="1"/>
</dbReference>
<dbReference type="AlphaFoldDB" id="A0ABD5Z5X8"/>
<reference evidence="2 3" key="1">
    <citation type="journal article" date="2019" name="Int. J. Syst. Evol. Microbiol.">
        <title>The Global Catalogue of Microorganisms (GCM) 10K type strain sequencing project: providing services to taxonomists for standard genome sequencing and annotation.</title>
        <authorList>
            <consortium name="The Broad Institute Genomics Platform"/>
            <consortium name="The Broad Institute Genome Sequencing Center for Infectious Disease"/>
            <person name="Wu L."/>
            <person name="Ma J."/>
        </authorList>
    </citation>
    <scope>NUCLEOTIDE SEQUENCE [LARGE SCALE GENOMIC DNA]</scope>
    <source>
        <strain evidence="2 3">XZGYJ-43</strain>
    </source>
</reference>
<dbReference type="Pfam" id="PF09341">
    <property type="entry name" value="Pcc1"/>
    <property type="match status" value="1"/>
</dbReference>
<sequence>MTTHRTTLLFDYDDVARARLVERSVAREAGEIDSERTSASVGRDGRTVEVVVEASDLTALRAGSNSWCGLVSVAERTAALGDTGNTS</sequence>
<comment type="caution">
    <text evidence="2">The sequence shown here is derived from an EMBL/GenBank/DDBJ whole genome shotgun (WGS) entry which is preliminary data.</text>
</comment>
<organism evidence="2 3">
    <name type="scientific">Halospeciosus flavus</name>
    <dbReference type="NCBI Taxonomy" id="3032283"/>
    <lineage>
        <taxon>Archaea</taxon>
        <taxon>Methanobacteriati</taxon>
        <taxon>Methanobacteriota</taxon>
        <taxon>Stenosarchaea group</taxon>
        <taxon>Halobacteria</taxon>
        <taxon>Halobacteriales</taxon>
        <taxon>Halobacteriaceae</taxon>
        <taxon>Halospeciosus</taxon>
    </lineage>
</organism>
<evidence type="ECO:0000313" key="3">
    <source>
        <dbReference type="Proteomes" id="UP001596447"/>
    </source>
</evidence>
<accession>A0ABD5Z5X8</accession>
<proteinExistence type="inferred from homology"/>
<dbReference type="InterPro" id="IPR015419">
    <property type="entry name" value="CTAG/Pcc1"/>
</dbReference>
<gene>
    <name evidence="2" type="ORF">ACFQJ9_14530</name>
</gene>